<dbReference type="Pfam" id="PF02255">
    <property type="entry name" value="PTS_IIA"/>
    <property type="match status" value="1"/>
</dbReference>
<dbReference type="PANTHER" id="PTHR34382:SF7">
    <property type="entry name" value="PTS SYSTEM N,N'-DIACETYLCHITOBIOSE-SPECIFIC EIIA COMPONENT"/>
    <property type="match status" value="1"/>
</dbReference>
<dbReference type="GO" id="GO:0009401">
    <property type="term" value="P:phosphoenolpyruvate-dependent sugar phosphotransferase system"/>
    <property type="evidence" value="ECO:0007669"/>
    <property type="project" value="UniProtKB-KW"/>
</dbReference>
<dbReference type="Gene3D" id="1.20.58.80">
    <property type="entry name" value="Phosphotransferase system, lactose/cellobiose-type IIA subunit"/>
    <property type="match status" value="1"/>
</dbReference>
<reference evidence="5 6" key="1">
    <citation type="submission" date="2017-05" db="EMBL/GenBank/DDBJ databases">
        <title>Vagococcus spp. assemblies.</title>
        <authorList>
            <person name="Gulvik C.A."/>
        </authorList>
    </citation>
    <scope>NUCLEOTIDE SEQUENCE [LARGE SCALE GENOMIC DNA]</scope>
    <source>
        <strain evidence="5 6">SS1995</strain>
    </source>
</reference>
<dbReference type="Proteomes" id="UP000287857">
    <property type="component" value="Unassembled WGS sequence"/>
</dbReference>
<evidence type="ECO:0000256" key="1">
    <source>
        <dbReference type="ARBA" id="ARBA00022448"/>
    </source>
</evidence>
<dbReference type="AlphaFoldDB" id="A0A429ZXK9"/>
<keyword evidence="2" id="KW-0762">Sugar transport</keyword>
<gene>
    <name evidence="5" type="ORF">CBF37_07150</name>
</gene>
<keyword evidence="1" id="KW-0813">Transport</keyword>
<evidence type="ECO:0000256" key="2">
    <source>
        <dbReference type="ARBA" id="ARBA00022597"/>
    </source>
</evidence>
<evidence type="ECO:0000256" key="3">
    <source>
        <dbReference type="ARBA" id="ARBA00022679"/>
    </source>
</evidence>
<keyword evidence="4" id="KW-0598">Phosphotransferase system</keyword>
<name>A0A429ZXK9_9ENTE</name>
<dbReference type="RefSeq" id="WP_165866663.1">
    <property type="nucleotide sequence ID" value="NZ_NGJS01000009.1"/>
</dbReference>
<organism evidence="5 6">
    <name type="scientific">Vagococcus vulneris</name>
    <dbReference type="NCBI Taxonomy" id="1977869"/>
    <lineage>
        <taxon>Bacteria</taxon>
        <taxon>Bacillati</taxon>
        <taxon>Bacillota</taxon>
        <taxon>Bacilli</taxon>
        <taxon>Lactobacillales</taxon>
        <taxon>Enterococcaceae</taxon>
        <taxon>Vagococcus</taxon>
    </lineage>
</organism>
<keyword evidence="6" id="KW-1185">Reference proteome</keyword>
<evidence type="ECO:0008006" key="7">
    <source>
        <dbReference type="Google" id="ProtNLM"/>
    </source>
</evidence>
<evidence type="ECO:0000313" key="5">
    <source>
        <dbReference type="EMBL" id="RST98545.1"/>
    </source>
</evidence>
<proteinExistence type="predicted"/>
<comment type="caution">
    <text evidence="5">The sequence shown here is derived from an EMBL/GenBank/DDBJ whole genome shotgun (WGS) entry which is preliminary data.</text>
</comment>
<accession>A0A429ZXK9</accession>
<dbReference type="InterPro" id="IPR003188">
    <property type="entry name" value="PTS_IIA_lac/cel"/>
</dbReference>
<protein>
    <recommendedName>
        <fullName evidence="7">PTS lactose/cellobiose transporter subunit IIA</fullName>
    </recommendedName>
</protein>
<dbReference type="SUPFAM" id="SSF46973">
    <property type="entry name" value="Enzyme IIa from lactose specific PTS, IIa-lac"/>
    <property type="match status" value="1"/>
</dbReference>
<dbReference type="PANTHER" id="PTHR34382">
    <property type="entry name" value="PTS SYSTEM N,N'-DIACETYLCHITOBIOSE-SPECIFIC EIIA COMPONENT"/>
    <property type="match status" value="1"/>
</dbReference>
<dbReference type="EMBL" id="NGJS01000009">
    <property type="protein sequence ID" value="RST98545.1"/>
    <property type="molecule type" value="Genomic_DNA"/>
</dbReference>
<dbReference type="InterPro" id="IPR036542">
    <property type="entry name" value="PTS_IIA_lac/cel_sf"/>
</dbReference>
<dbReference type="GO" id="GO:0016740">
    <property type="term" value="F:transferase activity"/>
    <property type="evidence" value="ECO:0007669"/>
    <property type="project" value="UniProtKB-KW"/>
</dbReference>
<sequence length="109" mass="12194">MKQEWLMITTDLIKQISQAKQYAGSALQSAKAAEFKSAAHNMFLAQEKIQSAKLIQADLLATDNMVSNSEDILMNTLLSVHSEDHLVTASAYLDLVSEFINVYKRLMTE</sequence>
<evidence type="ECO:0000256" key="4">
    <source>
        <dbReference type="ARBA" id="ARBA00022683"/>
    </source>
</evidence>
<evidence type="ECO:0000313" key="6">
    <source>
        <dbReference type="Proteomes" id="UP000287857"/>
    </source>
</evidence>
<keyword evidence="3" id="KW-0808">Transferase</keyword>